<name>A0AAW2H3K7_9HYME</name>
<keyword evidence="1" id="KW-1133">Transmembrane helix</keyword>
<evidence type="ECO:0000313" key="2">
    <source>
        <dbReference type="EMBL" id="KAL0134125.1"/>
    </source>
</evidence>
<organism evidence="2 3">
    <name type="scientific">Cardiocondyla obscurior</name>
    <dbReference type="NCBI Taxonomy" id="286306"/>
    <lineage>
        <taxon>Eukaryota</taxon>
        <taxon>Metazoa</taxon>
        <taxon>Ecdysozoa</taxon>
        <taxon>Arthropoda</taxon>
        <taxon>Hexapoda</taxon>
        <taxon>Insecta</taxon>
        <taxon>Pterygota</taxon>
        <taxon>Neoptera</taxon>
        <taxon>Endopterygota</taxon>
        <taxon>Hymenoptera</taxon>
        <taxon>Apocrita</taxon>
        <taxon>Aculeata</taxon>
        <taxon>Formicoidea</taxon>
        <taxon>Formicidae</taxon>
        <taxon>Myrmicinae</taxon>
        <taxon>Cardiocondyla</taxon>
    </lineage>
</organism>
<comment type="caution">
    <text evidence="2">The sequence shown here is derived from an EMBL/GenBank/DDBJ whole genome shotgun (WGS) entry which is preliminary data.</text>
</comment>
<keyword evidence="1" id="KW-0472">Membrane</keyword>
<dbReference type="EMBL" id="JADYXP020000001">
    <property type="protein sequence ID" value="KAL0134125.1"/>
    <property type="molecule type" value="Genomic_DNA"/>
</dbReference>
<accession>A0AAW2H3K7</accession>
<reference evidence="2 3" key="1">
    <citation type="submission" date="2023-03" db="EMBL/GenBank/DDBJ databases">
        <title>High recombination rates correlate with genetic variation in Cardiocondyla obscurior ants.</title>
        <authorList>
            <person name="Errbii M."/>
        </authorList>
    </citation>
    <scope>NUCLEOTIDE SEQUENCE [LARGE SCALE GENOMIC DNA]</scope>
    <source>
        <strain evidence="2">Alpha-2009</strain>
        <tissue evidence="2">Whole body</tissue>
    </source>
</reference>
<sequence>MSNYFNNYTLVTHFLGSRSRHEDDDSRGSHITLFRVFFFFFFFLYTAERQRKLVSSRSSQKSLRCRVPDGRSCTPEKVYGAATKTFPTRWKEGNECIFLLRALNGNSVELKIKFQNQICNLLIASGTLYFPQNTRTVFRFKGNFHRASAKFKLTSYRCVYRAELSIFFFF</sequence>
<evidence type="ECO:0000313" key="3">
    <source>
        <dbReference type="Proteomes" id="UP001430953"/>
    </source>
</evidence>
<dbReference type="AlphaFoldDB" id="A0AAW2H3K7"/>
<evidence type="ECO:0000256" key="1">
    <source>
        <dbReference type="SAM" id="Phobius"/>
    </source>
</evidence>
<proteinExistence type="predicted"/>
<feature type="transmembrane region" description="Helical" evidence="1">
    <location>
        <begin position="28"/>
        <end position="47"/>
    </location>
</feature>
<keyword evidence="3" id="KW-1185">Reference proteome</keyword>
<gene>
    <name evidence="2" type="ORF">PUN28_001169</name>
</gene>
<dbReference type="Proteomes" id="UP001430953">
    <property type="component" value="Unassembled WGS sequence"/>
</dbReference>
<protein>
    <recommendedName>
        <fullName evidence="4">CUB domain-containing protein</fullName>
    </recommendedName>
</protein>
<evidence type="ECO:0008006" key="4">
    <source>
        <dbReference type="Google" id="ProtNLM"/>
    </source>
</evidence>
<keyword evidence="1" id="KW-0812">Transmembrane</keyword>